<sequence>MILIYYSLPINNNVQIFGFLNIFDAADPISVEMNFTLLLI</sequence>
<gene>
    <name evidence="1" type="ORF">LCGC14_2249230</name>
</gene>
<name>A0A0F9D3D7_9ZZZZ</name>
<organism evidence="1">
    <name type="scientific">marine sediment metagenome</name>
    <dbReference type="NCBI Taxonomy" id="412755"/>
    <lineage>
        <taxon>unclassified sequences</taxon>
        <taxon>metagenomes</taxon>
        <taxon>ecological metagenomes</taxon>
    </lineage>
</organism>
<dbReference type="EMBL" id="LAZR01030622">
    <property type="protein sequence ID" value="KKL56054.1"/>
    <property type="molecule type" value="Genomic_DNA"/>
</dbReference>
<comment type="caution">
    <text evidence="1">The sequence shown here is derived from an EMBL/GenBank/DDBJ whole genome shotgun (WGS) entry which is preliminary data.</text>
</comment>
<protein>
    <submittedName>
        <fullName evidence="1">Uncharacterized protein</fullName>
    </submittedName>
</protein>
<reference evidence="1" key="1">
    <citation type="journal article" date="2015" name="Nature">
        <title>Complex archaea that bridge the gap between prokaryotes and eukaryotes.</title>
        <authorList>
            <person name="Spang A."/>
            <person name="Saw J.H."/>
            <person name="Jorgensen S.L."/>
            <person name="Zaremba-Niedzwiedzka K."/>
            <person name="Martijn J."/>
            <person name="Lind A.E."/>
            <person name="van Eijk R."/>
            <person name="Schleper C."/>
            <person name="Guy L."/>
            <person name="Ettema T.J."/>
        </authorList>
    </citation>
    <scope>NUCLEOTIDE SEQUENCE</scope>
</reference>
<dbReference type="AlphaFoldDB" id="A0A0F9D3D7"/>
<accession>A0A0F9D3D7</accession>
<evidence type="ECO:0000313" key="1">
    <source>
        <dbReference type="EMBL" id="KKL56054.1"/>
    </source>
</evidence>
<feature type="non-terminal residue" evidence="1">
    <location>
        <position position="40"/>
    </location>
</feature>
<proteinExistence type="predicted"/>